<evidence type="ECO:0000313" key="4">
    <source>
        <dbReference type="Proteomes" id="UP000003250"/>
    </source>
</evidence>
<dbReference type="InterPro" id="IPR018511">
    <property type="entry name" value="Hemolysin-typ_Ca-bd_CS"/>
</dbReference>
<comment type="subcellular location">
    <subcellularLocation>
        <location evidence="1">Secreted</location>
    </subcellularLocation>
</comment>
<accession>H0HVQ9</accession>
<dbReference type="GO" id="GO:0005509">
    <property type="term" value="F:calcium ion binding"/>
    <property type="evidence" value="ECO:0007669"/>
    <property type="project" value="InterPro"/>
</dbReference>
<evidence type="ECO:0000256" key="1">
    <source>
        <dbReference type="ARBA" id="ARBA00004613"/>
    </source>
</evidence>
<dbReference type="PROSITE" id="PS00330">
    <property type="entry name" value="HEMOLYSIN_CALCIUM"/>
    <property type="match status" value="5"/>
</dbReference>
<sequence length="557" mass="57122">MATLSVFFPDGLYPEDFDPPIPADVNPPLPALLDFSGSAVISSEMDAQTIQLANGLVAKFVGTDLTYAGTRPTGGTLTGFQLLLSDGATVYQEVTGLDRSFVDAYDALDFFSDGQFGFWLLAGHDTLNGSNGDDDLFGGAGDDTLIGGDGHDFLNGGAGTDSYIGGEGNDQITFHDAHMDPAAYLGVFVDAVNQTLIDSWGNAETFESIEAFRGSMYGDRFIGSDTDEAFFGLGGNDIIDGGGGIDEVRYDRDIRIGGESGVTVDLSQGAAIDGFGRVDTLINVERVRGTIFNDTLTGDGNDNRLRGEDGNDILNGGLGNDVVVGGGGNDFVNGGAGDDVMDGGGGNDVFIVAAAGDVTIEGENQGTDTVRTYINWVLSDNIERLEMLGSAAQGSGNALNNTLVGNSLANVLSGAGGNDYMVGRAGNDTLSGGDGNDTLIGGAGADSLSGGAGLDKFIFQAISDSPVGPGLRDTISGFAHGEDLISLSSLDANLSAAGNQAFSFIGTSGFSGAAGQLRYSAYGNVCLVDGDINGDKLADFQIAVSGTNWMTGADFIL</sequence>
<evidence type="ECO:0000256" key="2">
    <source>
        <dbReference type="ARBA" id="ARBA00022525"/>
    </source>
</evidence>
<evidence type="ECO:0000313" key="3">
    <source>
        <dbReference type="EMBL" id="EHK55181.1"/>
    </source>
</evidence>
<dbReference type="EMBL" id="AHAM01000175">
    <property type="protein sequence ID" value="EHK55181.1"/>
    <property type="molecule type" value="Genomic_DNA"/>
</dbReference>
<organism evidence="3 4">
    <name type="scientific">Mesorhizobium alhagi CCNWXJ12-2</name>
    <dbReference type="NCBI Taxonomy" id="1107882"/>
    <lineage>
        <taxon>Bacteria</taxon>
        <taxon>Pseudomonadati</taxon>
        <taxon>Pseudomonadota</taxon>
        <taxon>Alphaproteobacteria</taxon>
        <taxon>Hyphomicrobiales</taxon>
        <taxon>Phyllobacteriaceae</taxon>
        <taxon>Allomesorhizobium</taxon>
    </lineage>
</organism>
<keyword evidence="4" id="KW-1185">Reference proteome</keyword>
<dbReference type="PATRIC" id="fig|1107882.3.peg.4165"/>
<dbReference type="AlphaFoldDB" id="H0HVQ9"/>
<dbReference type="SUPFAM" id="SSF51120">
    <property type="entry name" value="beta-Roll"/>
    <property type="match status" value="3"/>
</dbReference>
<dbReference type="PANTHER" id="PTHR38340">
    <property type="entry name" value="S-LAYER PROTEIN"/>
    <property type="match status" value="1"/>
</dbReference>
<dbReference type="Pfam" id="PF00353">
    <property type="entry name" value="HemolysinCabind"/>
    <property type="match status" value="4"/>
</dbReference>
<dbReference type="Proteomes" id="UP000003250">
    <property type="component" value="Unassembled WGS sequence"/>
</dbReference>
<reference evidence="3 4" key="1">
    <citation type="journal article" date="2012" name="J. Bacteriol.">
        <title>Draft Genome Sequence of Mesorhizobium alhagi CCNWXJ12-2T, a Novel Salt-Resistant Species Isolated from the Desert of Northwestern China.</title>
        <authorList>
            <person name="Zhou M."/>
            <person name="Chen W."/>
            <person name="Chen H."/>
            <person name="Wei G."/>
        </authorList>
    </citation>
    <scope>NUCLEOTIDE SEQUENCE [LARGE SCALE GENOMIC DNA]</scope>
    <source>
        <strain evidence="3 4">CCNWXJ12-2</strain>
    </source>
</reference>
<name>H0HVQ9_9HYPH</name>
<keyword evidence="2" id="KW-0964">Secreted</keyword>
<protein>
    <submittedName>
        <fullName evidence="3">Hemolysin-type calcium-binding protein</fullName>
    </submittedName>
</protein>
<dbReference type="PANTHER" id="PTHR38340:SF1">
    <property type="entry name" value="S-LAYER PROTEIN"/>
    <property type="match status" value="1"/>
</dbReference>
<dbReference type="InterPro" id="IPR050557">
    <property type="entry name" value="RTX_toxin/Mannuronan_C5-epim"/>
</dbReference>
<dbReference type="PRINTS" id="PR00313">
    <property type="entry name" value="CABNDNGRPT"/>
</dbReference>
<dbReference type="InterPro" id="IPR001343">
    <property type="entry name" value="Hemolysn_Ca-bd"/>
</dbReference>
<dbReference type="InterPro" id="IPR011049">
    <property type="entry name" value="Serralysin-like_metalloprot_C"/>
</dbReference>
<proteinExistence type="predicted"/>
<gene>
    <name evidence="3" type="ORF">MAXJ12_21334</name>
</gene>
<dbReference type="GO" id="GO:0005576">
    <property type="term" value="C:extracellular region"/>
    <property type="evidence" value="ECO:0007669"/>
    <property type="project" value="UniProtKB-SubCell"/>
</dbReference>
<dbReference type="Gene3D" id="2.150.10.10">
    <property type="entry name" value="Serralysin-like metalloprotease, C-terminal"/>
    <property type="match status" value="3"/>
</dbReference>